<feature type="region of interest" description="Disordered" evidence="1">
    <location>
        <begin position="1"/>
        <end position="20"/>
    </location>
</feature>
<dbReference type="AlphaFoldDB" id="M1DL64"/>
<dbReference type="Gramene" id="PGSC0003DMT400090789">
    <property type="protein sequence ID" value="PGSC0003DMT400090789"/>
    <property type="gene ID" value="PGSC0003DMG400040360"/>
</dbReference>
<keyword evidence="3" id="KW-1185">Reference proteome</keyword>
<evidence type="ECO:0000313" key="2">
    <source>
        <dbReference type="EnsemblPlants" id="PGSC0003DMT400090789"/>
    </source>
</evidence>
<protein>
    <submittedName>
        <fullName evidence="2">ADH1C protein</fullName>
    </submittedName>
</protein>
<feature type="region of interest" description="Disordered" evidence="1">
    <location>
        <begin position="36"/>
        <end position="96"/>
    </location>
</feature>
<feature type="compositionally biased region" description="Basic residues" evidence="1">
    <location>
        <begin position="1"/>
        <end position="18"/>
    </location>
</feature>
<proteinExistence type="predicted"/>
<accession>M1DL64</accession>
<dbReference type="Proteomes" id="UP000011115">
    <property type="component" value="Unassembled WGS sequence"/>
</dbReference>
<organism evidence="2 3">
    <name type="scientific">Solanum tuberosum</name>
    <name type="common">Potato</name>
    <dbReference type="NCBI Taxonomy" id="4113"/>
    <lineage>
        <taxon>Eukaryota</taxon>
        <taxon>Viridiplantae</taxon>
        <taxon>Streptophyta</taxon>
        <taxon>Embryophyta</taxon>
        <taxon>Tracheophyta</taxon>
        <taxon>Spermatophyta</taxon>
        <taxon>Magnoliopsida</taxon>
        <taxon>eudicotyledons</taxon>
        <taxon>Gunneridae</taxon>
        <taxon>Pentapetalae</taxon>
        <taxon>asterids</taxon>
        <taxon>lamiids</taxon>
        <taxon>Solanales</taxon>
        <taxon>Solanaceae</taxon>
        <taxon>Solanoideae</taxon>
        <taxon>Solaneae</taxon>
        <taxon>Solanum</taxon>
    </lineage>
</organism>
<sequence length="133" mass="16352">MKKKKMMMKKQKKEKRVKLGQIPPLFQLDRLCNQEILALEEEEEEEEKEEKEKEEEDEDEENEEDEEEEKEEGEEEEEEEEEEDEEDDEEEEGFKLGQESIVECFVRALYPRYDRLFIHGFFHLWMPLDFPQL</sequence>
<dbReference type="EnsemblPlants" id="PGSC0003DMT400090789">
    <property type="protein sequence ID" value="PGSC0003DMT400090789"/>
    <property type="gene ID" value="PGSC0003DMG400040360"/>
</dbReference>
<name>M1DL64_SOLTU</name>
<reference evidence="3" key="1">
    <citation type="journal article" date="2011" name="Nature">
        <title>Genome sequence and analysis of the tuber crop potato.</title>
        <authorList>
            <consortium name="The Potato Genome Sequencing Consortium"/>
        </authorList>
    </citation>
    <scope>NUCLEOTIDE SEQUENCE [LARGE SCALE GENOMIC DNA]</scope>
    <source>
        <strain evidence="3">cv. DM1-3 516 R44</strain>
    </source>
</reference>
<dbReference type="InParanoid" id="M1DL64"/>
<evidence type="ECO:0000313" key="3">
    <source>
        <dbReference type="Proteomes" id="UP000011115"/>
    </source>
</evidence>
<reference evidence="2" key="2">
    <citation type="submission" date="2015-06" db="UniProtKB">
        <authorList>
            <consortium name="EnsemblPlants"/>
        </authorList>
    </citation>
    <scope>IDENTIFICATION</scope>
    <source>
        <strain evidence="2">DM1-3 516 R44</strain>
    </source>
</reference>
<dbReference type="PaxDb" id="4113-PGSC0003DMT400090789"/>
<dbReference type="OMA" id="ECFVRAL"/>
<dbReference type="HOGENOM" id="CLU_1910331_0_0_1"/>
<evidence type="ECO:0000256" key="1">
    <source>
        <dbReference type="SAM" id="MobiDB-lite"/>
    </source>
</evidence>
<feature type="compositionally biased region" description="Acidic residues" evidence="1">
    <location>
        <begin position="38"/>
        <end position="92"/>
    </location>
</feature>